<dbReference type="STRING" id="857290.HMPREF9156_01150"/>
<keyword evidence="3" id="KW-1185">Reference proteome</keyword>
<keyword evidence="1" id="KW-0812">Transmembrane</keyword>
<protein>
    <recommendedName>
        <fullName evidence="4">DUF4244 domain-containing protein</fullName>
    </recommendedName>
</protein>
<dbReference type="AlphaFoldDB" id="J0D3Y8"/>
<evidence type="ECO:0000313" key="2">
    <source>
        <dbReference type="EMBL" id="EJD64655.1"/>
    </source>
</evidence>
<evidence type="ECO:0008006" key="4">
    <source>
        <dbReference type="Google" id="ProtNLM"/>
    </source>
</evidence>
<evidence type="ECO:0000256" key="1">
    <source>
        <dbReference type="SAM" id="Phobius"/>
    </source>
</evidence>
<dbReference type="Proteomes" id="UP000006415">
    <property type="component" value="Unassembled WGS sequence"/>
</dbReference>
<dbReference type="HOGENOM" id="CLU_157938_0_0_11"/>
<name>J0D3Y8_9BIFI</name>
<proteinExistence type="predicted"/>
<dbReference type="InterPro" id="IPR025338">
    <property type="entry name" value="DUF4244"/>
</dbReference>
<evidence type="ECO:0000313" key="3">
    <source>
        <dbReference type="Proteomes" id="UP000006415"/>
    </source>
</evidence>
<dbReference type="eggNOG" id="ENOG5033B4A">
    <property type="taxonomic scope" value="Bacteria"/>
</dbReference>
<comment type="caution">
    <text evidence="2">The sequence shown here is derived from an EMBL/GenBank/DDBJ whole genome shotgun (WGS) entry which is preliminary data.</text>
</comment>
<dbReference type="OrthoDB" id="3748241at2"/>
<keyword evidence="1" id="KW-1133">Transmembrane helix</keyword>
<dbReference type="EMBL" id="AGZS01000006">
    <property type="protein sequence ID" value="EJD64655.1"/>
    <property type="molecule type" value="Genomic_DNA"/>
</dbReference>
<gene>
    <name evidence="2" type="ORF">HMPREF9156_01150</name>
</gene>
<organism evidence="2 3">
    <name type="scientific">Scardovia wiggsiae F0424</name>
    <dbReference type="NCBI Taxonomy" id="857290"/>
    <lineage>
        <taxon>Bacteria</taxon>
        <taxon>Bacillati</taxon>
        <taxon>Actinomycetota</taxon>
        <taxon>Actinomycetes</taxon>
        <taxon>Bifidobacteriales</taxon>
        <taxon>Bifidobacteriaceae</taxon>
        <taxon>Scardovia</taxon>
    </lineage>
</organism>
<dbReference type="Pfam" id="PF14029">
    <property type="entry name" value="DUF4244"/>
    <property type="match status" value="1"/>
</dbReference>
<reference evidence="2 3" key="1">
    <citation type="submission" date="2012-01" db="EMBL/GenBank/DDBJ databases">
        <title>The Genome Sequence of Scardovia wiggsiae F0424.</title>
        <authorList>
            <consortium name="The Broad Institute Genome Sequencing Platform"/>
            <person name="Earl A."/>
            <person name="Ward D."/>
            <person name="Feldgarden M."/>
            <person name="Gevers D."/>
            <person name="Izard J."/>
            <person name="Ganesan A."/>
            <person name="Baranova O.V."/>
            <person name="Blanton J.M."/>
            <person name="Tanner A.C."/>
            <person name="Mathney J."/>
            <person name="Dewhirst F.E."/>
            <person name="Young S.K."/>
            <person name="Zeng Q."/>
            <person name="Gargeya S."/>
            <person name="Fitzgerald M."/>
            <person name="Haas B."/>
            <person name="Abouelleil A."/>
            <person name="Alvarado L."/>
            <person name="Arachchi H.M."/>
            <person name="Berlin A."/>
            <person name="Chapman S.B."/>
            <person name="Gearin G."/>
            <person name="Goldberg J."/>
            <person name="Griggs A."/>
            <person name="Gujja S."/>
            <person name="Hansen M."/>
            <person name="Heiman D."/>
            <person name="Howarth C."/>
            <person name="Larimer J."/>
            <person name="Lui A."/>
            <person name="MacDonald P.J.P."/>
            <person name="McCowen C."/>
            <person name="Montmayeur A."/>
            <person name="Murphy C."/>
            <person name="Neiman D."/>
            <person name="Pearson M."/>
            <person name="Priest M."/>
            <person name="Roberts A."/>
            <person name="Saif S."/>
            <person name="Shea T."/>
            <person name="Sisk P."/>
            <person name="Stolte C."/>
            <person name="Sykes S."/>
            <person name="Wortman J."/>
            <person name="Nusbaum C."/>
            <person name="Birren B."/>
        </authorList>
    </citation>
    <scope>NUCLEOTIDE SEQUENCE [LARGE SCALE GENOMIC DNA]</scope>
    <source>
        <strain evidence="2 3">F0424</strain>
    </source>
</reference>
<accession>J0D3Y8</accession>
<feature type="transmembrane region" description="Helical" evidence="1">
    <location>
        <begin position="54"/>
        <end position="72"/>
    </location>
</feature>
<sequence length="92" mass="9576">MEFITTGMKASQGLSGTGIREPLPEKIAKAVCMADARARTVLDKPEEGMATAEYAIVLVAATGFAGVLVAILKSDAVRVVLTNLVKSALSIK</sequence>
<keyword evidence="1" id="KW-0472">Membrane</keyword>